<sequence length="501" mass="55196">MSTLLNRVYCAAAAALALTLPALAADSGWESLFDGRSLAGWRAAEHPGSFRVEDGAIVADGPRAHLFYLGGDGAAQFENFEFSIEVKAMPHANSGVYFLARWADSGWPTQAGFEAQVNNTQPPFEVGAPGAQNLYRENKKTGSLYGVRNLYKALVRDGEWFTMTITVRRPRVQIHVNDVLTADYIEPANLGEPGGRQVNRLAPGTFALQCHDEQSRVYFRNIRVRRLPPGVDRSVVRPVADAAEVQRLALGKDNFPLLDLHTHVKGGLTLEKAMDVSRTTGMGLGLATNGGRGFPIQDDAAAQAFIEQMKGVPVFLALQAEGREWTTMFSLQTCARFDYVFTDAMTWTNRAGKRLRLWIPEEADIGPDPEAFMDELVAAAVSIISTEPIDIYVNPTFLPEAIAANYDELWTESRMQQVIEAAVKHGVAIEINARYRLPSEKFLRLAKAAGAKFTIGTNNASAADFGDWSYPMEMQGKLGLSWRDMWVPGHAPSRTQRMLGR</sequence>
<dbReference type="Gene3D" id="3.20.20.140">
    <property type="entry name" value="Metal-dependent hydrolases"/>
    <property type="match status" value="1"/>
</dbReference>
<evidence type="ECO:0000259" key="2">
    <source>
        <dbReference type="Pfam" id="PF06439"/>
    </source>
</evidence>
<dbReference type="OrthoDB" id="9787527at2"/>
<accession>B1ZN75</accession>
<keyword evidence="1" id="KW-0732">Signal</keyword>
<evidence type="ECO:0000256" key="1">
    <source>
        <dbReference type="SAM" id="SignalP"/>
    </source>
</evidence>
<feature type="signal peptide" evidence="1">
    <location>
        <begin position="1"/>
        <end position="24"/>
    </location>
</feature>
<dbReference type="RefSeq" id="WP_012372982.1">
    <property type="nucleotide sequence ID" value="NC_010571.1"/>
</dbReference>
<dbReference type="SUPFAM" id="SSF89550">
    <property type="entry name" value="PHP domain-like"/>
    <property type="match status" value="1"/>
</dbReference>
<dbReference type="InterPro" id="IPR010496">
    <property type="entry name" value="AL/BT2_dom"/>
</dbReference>
<dbReference type="GO" id="GO:0016787">
    <property type="term" value="F:hydrolase activity"/>
    <property type="evidence" value="ECO:0007669"/>
    <property type="project" value="InterPro"/>
</dbReference>
<feature type="domain" description="3-keto-alpha-glucoside-1,2-lyase/3-keto-2-hydroxy-glucal hydratase" evidence="2">
    <location>
        <begin position="28"/>
        <end position="225"/>
    </location>
</feature>
<organism evidence="3 4">
    <name type="scientific">Opitutus terrae (strain DSM 11246 / JCM 15787 / PB90-1)</name>
    <dbReference type="NCBI Taxonomy" id="452637"/>
    <lineage>
        <taxon>Bacteria</taxon>
        <taxon>Pseudomonadati</taxon>
        <taxon>Verrucomicrobiota</taxon>
        <taxon>Opitutia</taxon>
        <taxon>Opitutales</taxon>
        <taxon>Opitutaceae</taxon>
        <taxon>Opitutus</taxon>
    </lineage>
</organism>
<dbReference type="Proteomes" id="UP000007013">
    <property type="component" value="Chromosome"/>
</dbReference>
<dbReference type="Gene3D" id="2.60.120.560">
    <property type="entry name" value="Exo-inulinase, domain 1"/>
    <property type="match status" value="1"/>
</dbReference>
<dbReference type="Pfam" id="PF06439">
    <property type="entry name" value="3keto-disac_hyd"/>
    <property type="match status" value="1"/>
</dbReference>
<keyword evidence="4" id="KW-1185">Reference proteome</keyword>
<name>B1ZN75_OPITP</name>
<evidence type="ECO:0000313" key="3">
    <source>
        <dbReference type="EMBL" id="ACB73444.1"/>
    </source>
</evidence>
<dbReference type="EMBL" id="CP001032">
    <property type="protein sequence ID" value="ACB73444.1"/>
    <property type="molecule type" value="Genomic_DNA"/>
</dbReference>
<reference evidence="3 4" key="1">
    <citation type="journal article" date="2011" name="J. Bacteriol.">
        <title>Genome sequence of the verrucomicrobium Opitutus terrae PB90-1, an abundant inhabitant of rice paddy soil ecosystems.</title>
        <authorList>
            <person name="van Passel M.W."/>
            <person name="Kant R."/>
            <person name="Palva A."/>
            <person name="Copeland A."/>
            <person name="Lucas S."/>
            <person name="Lapidus A."/>
            <person name="Glavina del Rio T."/>
            <person name="Pitluck S."/>
            <person name="Goltsman E."/>
            <person name="Clum A."/>
            <person name="Sun H."/>
            <person name="Schmutz J."/>
            <person name="Larimer F.W."/>
            <person name="Land M.L."/>
            <person name="Hauser L."/>
            <person name="Kyrpides N."/>
            <person name="Mikhailova N."/>
            <person name="Richardson P.P."/>
            <person name="Janssen P.H."/>
            <person name="de Vos W.M."/>
            <person name="Smidt H."/>
        </authorList>
    </citation>
    <scope>NUCLEOTIDE SEQUENCE [LARGE SCALE GENOMIC DNA]</scope>
    <source>
        <strain evidence="4">DSM 11246 / JCM 15787 / PB90-1</strain>
    </source>
</reference>
<feature type="chain" id="PRO_5002771916" description="3-keto-alpha-glucoside-1,2-lyase/3-keto-2-hydroxy-glucal hydratase domain-containing protein" evidence="1">
    <location>
        <begin position="25"/>
        <end position="501"/>
    </location>
</feature>
<dbReference type="eggNOG" id="COG1387">
    <property type="taxonomic scope" value="Bacteria"/>
</dbReference>
<proteinExistence type="predicted"/>
<dbReference type="STRING" id="452637.Oter_0153"/>
<dbReference type="AlphaFoldDB" id="B1ZN75"/>
<gene>
    <name evidence="3" type="ordered locus">Oter_0153</name>
</gene>
<dbReference type="KEGG" id="ote:Oter_0153"/>
<dbReference type="HOGENOM" id="CLU_559891_0_0_0"/>
<dbReference type="InterPro" id="IPR016195">
    <property type="entry name" value="Pol/histidinol_Pase-like"/>
</dbReference>
<evidence type="ECO:0000313" key="4">
    <source>
        <dbReference type="Proteomes" id="UP000007013"/>
    </source>
</evidence>
<protein>
    <recommendedName>
        <fullName evidence="2">3-keto-alpha-glucoside-1,2-lyase/3-keto-2-hydroxy-glucal hydratase domain-containing protein</fullName>
    </recommendedName>
</protein>